<evidence type="ECO:0000256" key="1">
    <source>
        <dbReference type="ARBA" id="ARBA00022605"/>
    </source>
</evidence>
<name>A0A6H2EK59_9ACTO</name>
<dbReference type="RefSeq" id="WP_168917304.1">
    <property type="nucleotide sequence ID" value="NZ_CP050804.1"/>
</dbReference>
<keyword evidence="3" id="KW-0547">Nucleotide-binding</keyword>
<keyword evidence="5" id="KW-0067">ATP-binding</keyword>
<evidence type="ECO:0000259" key="6">
    <source>
        <dbReference type="Pfam" id="PF00288"/>
    </source>
</evidence>
<dbReference type="InterPro" id="IPR006204">
    <property type="entry name" value="GHMP_kinase_N_dom"/>
</dbReference>
<dbReference type="Pfam" id="PF00288">
    <property type="entry name" value="GHMP_kinases_N"/>
    <property type="match status" value="1"/>
</dbReference>
<dbReference type="Gene3D" id="3.30.230.10">
    <property type="match status" value="1"/>
</dbReference>
<sequence>MRLVRDYARIRVPATTVLASSRDGEKLGVALNMCDDYAITVTVGQSRAMITGPNKQVFPQNESHPTIEAIFATLDILQEPHAGISLIGQTAIPPAAGLGARSAAVVAGIAAVRHLYGYPAEFTNNQIIEIARKLGVSPERASAILSGNGCGYWQNQNSSHIWPVELAADLPATLMLPEFGKNRDQHTYSVGPISALLRGLTNDPQILTHVCPTFLVPQTQDERVAYSAHILTALHKAQWPALMCGSGPAFIVFARLESNMCAMLKEQGYVAHETSWGTGLEVVSAT</sequence>
<dbReference type="GO" id="GO:0005524">
    <property type="term" value="F:ATP binding"/>
    <property type="evidence" value="ECO:0007669"/>
    <property type="project" value="UniProtKB-KW"/>
</dbReference>
<dbReference type="InterPro" id="IPR014721">
    <property type="entry name" value="Ribsml_uS5_D2-typ_fold_subgr"/>
</dbReference>
<evidence type="ECO:0000256" key="2">
    <source>
        <dbReference type="ARBA" id="ARBA00022679"/>
    </source>
</evidence>
<dbReference type="GO" id="GO:0016301">
    <property type="term" value="F:kinase activity"/>
    <property type="evidence" value="ECO:0007669"/>
    <property type="project" value="UniProtKB-KW"/>
</dbReference>
<protein>
    <recommendedName>
        <fullName evidence="6">GHMP kinase N-terminal domain-containing protein</fullName>
    </recommendedName>
</protein>
<dbReference type="SUPFAM" id="SSF54211">
    <property type="entry name" value="Ribosomal protein S5 domain 2-like"/>
    <property type="match status" value="1"/>
</dbReference>
<proteinExistence type="predicted"/>
<dbReference type="EMBL" id="CP050804">
    <property type="protein sequence ID" value="QJC21363.1"/>
    <property type="molecule type" value="Genomic_DNA"/>
</dbReference>
<dbReference type="InterPro" id="IPR020568">
    <property type="entry name" value="Ribosomal_Su5_D2-typ_SF"/>
</dbReference>
<evidence type="ECO:0000256" key="4">
    <source>
        <dbReference type="ARBA" id="ARBA00022777"/>
    </source>
</evidence>
<keyword evidence="4" id="KW-0418">Kinase</keyword>
<evidence type="ECO:0000256" key="5">
    <source>
        <dbReference type="ARBA" id="ARBA00022840"/>
    </source>
</evidence>
<dbReference type="AlphaFoldDB" id="A0A6H2EK59"/>
<gene>
    <name evidence="7" type="ORF">HC352_01720</name>
</gene>
<evidence type="ECO:0000313" key="8">
    <source>
        <dbReference type="Proteomes" id="UP000502298"/>
    </source>
</evidence>
<organism evidence="7 8">
    <name type="scientific">Arcanobacterium buesumense</name>
    <dbReference type="NCBI Taxonomy" id="2722751"/>
    <lineage>
        <taxon>Bacteria</taxon>
        <taxon>Bacillati</taxon>
        <taxon>Actinomycetota</taxon>
        <taxon>Actinomycetes</taxon>
        <taxon>Actinomycetales</taxon>
        <taxon>Actinomycetaceae</taxon>
        <taxon>Arcanobacterium</taxon>
    </lineage>
</organism>
<dbReference type="PANTHER" id="PTHR20861">
    <property type="entry name" value="HOMOSERINE/4-DIPHOSPHOCYTIDYL-2-C-METHYL-D-ERYTHRITOL KINASE"/>
    <property type="match status" value="1"/>
</dbReference>
<accession>A0A6H2EK59</accession>
<reference evidence="7 8" key="1">
    <citation type="submission" date="2020-03" db="EMBL/GenBank/DDBJ databases">
        <title>Complete genome of Arcanobacterium buesumensis sp. nov. strain 2701.</title>
        <authorList>
            <person name="Borowiak M."/>
            <person name="Alssahen M."/>
            <person name="Laemmler C."/>
            <person name="Malorny B."/>
            <person name="Hassan A."/>
            <person name="Prenger-Berninghoff E."/>
            <person name="Ploetz M."/>
            <person name="Abdulmawjood A."/>
        </authorList>
    </citation>
    <scope>NUCLEOTIDE SEQUENCE [LARGE SCALE GENOMIC DNA]</scope>
    <source>
        <strain evidence="7 8">2701</strain>
    </source>
</reference>
<keyword evidence="1" id="KW-0028">Amino-acid biosynthesis</keyword>
<dbReference type="GO" id="GO:0008652">
    <property type="term" value="P:amino acid biosynthetic process"/>
    <property type="evidence" value="ECO:0007669"/>
    <property type="project" value="UniProtKB-KW"/>
</dbReference>
<dbReference type="PANTHER" id="PTHR20861:SF1">
    <property type="entry name" value="HOMOSERINE KINASE"/>
    <property type="match status" value="1"/>
</dbReference>
<keyword evidence="8" id="KW-1185">Reference proteome</keyword>
<keyword evidence="2" id="KW-0808">Transferase</keyword>
<evidence type="ECO:0000313" key="7">
    <source>
        <dbReference type="EMBL" id="QJC21363.1"/>
    </source>
</evidence>
<dbReference type="Proteomes" id="UP000502298">
    <property type="component" value="Chromosome"/>
</dbReference>
<feature type="domain" description="GHMP kinase N-terminal" evidence="6">
    <location>
        <begin position="75"/>
        <end position="135"/>
    </location>
</feature>
<evidence type="ECO:0000256" key="3">
    <source>
        <dbReference type="ARBA" id="ARBA00022741"/>
    </source>
</evidence>
<dbReference type="KEGG" id="arca:HC352_01720"/>